<evidence type="ECO:0000313" key="5">
    <source>
        <dbReference type="Proteomes" id="UP001465976"/>
    </source>
</evidence>
<protein>
    <recommendedName>
        <fullName evidence="3">DUF6535 domain-containing protein</fullName>
    </recommendedName>
</protein>
<sequence>MENPHSAVLERTPYASPAPSRPQTPLGRLRRHLDNKISEEFIPFYAQSRSQSRARPSKKFSQDEVSHDGQTNRSASRRARFAPDKDLPIHPPEEKRGSEHPEVLLTGEEFGETARIWHVYGEEAAKSDSAMLEGWNRSMDVLLVFTGLFSAVLTTFIIQSYQNMASDPVDTTNLLLRELILLQFNDTNEASRVKDILGDASPTRQIHWVNGLWFAALACSLSTALIAMLAKQWLQAYTPLVSGSPRLRARNRHARYIQFEVWHVPAILNALPLMLHTALLLFFAGLIVLLWSEDIGITIATWIIVAVSYIFYFISIWLPLMYPDCPYHHPVSDHLRARFQGKPGGHAFKSKIANWTRSAINSSTSQRIYEDHLDAEVLIWLFTKSTDESVISASLQAISGLPRDFSALQLLRDAGALRLVEREFEQCFHKDTTIDLQWHLIDPEGATLYCRAWINLTRGTSEQWRFEIIEPLWILEEVQVHPEAAAIASCAVALSSFDSHQSQWKLLSYLSQCTAGEIQLSQATQCCLLDSIIECMVRWEMPLAVIDRTNVRAVPTLLRMLHLTEGLPSSELQSASAVALYVITRGPVDLGYYRSEARRRAEFCHLLIQALSVLIESPDRFGVTDDLIDIVAKQFCRLAPFVVAQSERFPQPLKKMVKATLLQLYVDRRIGIDIIPHALLADVLHLLYPPSLVPEPQRPKLVSMLTENLRTPSPNPDITSWSVRLLEVLLSNCNLAVLAAFTEGNGVSAVLRAAKAGGVDSRRLQIESFRTLCTFIHSVTTHHLQSKSPDSADPHIDAIFQSDFFEILCSFISTRRWWLFEISGDWMPALFQLCKLRPEKPVWPMVVRIFREFANRNVGEDGCSETQAQLDAMAMITSSEYVEHRG</sequence>
<proteinExistence type="predicted"/>
<feature type="transmembrane region" description="Helical" evidence="2">
    <location>
        <begin position="297"/>
        <end position="320"/>
    </location>
</feature>
<feature type="compositionally biased region" description="Basic and acidic residues" evidence="1">
    <location>
        <begin position="81"/>
        <end position="100"/>
    </location>
</feature>
<dbReference type="InterPro" id="IPR045338">
    <property type="entry name" value="DUF6535"/>
</dbReference>
<dbReference type="Pfam" id="PF20153">
    <property type="entry name" value="DUF6535"/>
    <property type="match status" value="1"/>
</dbReference>
<keyword evidence="5" id="KW-1185">Reference proteome</keyword>
<evidence type="ECO:0000259" key="3">
    <source>
        <dbReference type="Pfam" id="PF20153"/>
    </source>
</evidence>
<keyword evidence="2" id="KW-0472">Membrane</keyword>
<accession>A0ABR3F2Y8</accession>
<comment type="caution">
    <text evidence="4">The sequence shown here is derived from an EMBL/GenBank/DDBJ whole genome shotgun (WGS) entry which is preliminary data.</text>
</comment>
<dbReference type="Proteomes" id="UP001465976">
    <property type="component" value="Unassembled WGS sequence"/>
</dbReference>
<name>A0ABR3F2Y8_9AGAR</name>
<dbReference type="InterPro" id="IPR016024">
    <property type="entry name" value="ARM-type_fold"/>
</dbReference>
<keyword evidence="2" id="KW-0812">Transmembrane</keyword>
<reference evidence="4 5" key="1">
    <citation type="submission" date="2024-02" db="EMBL/GenBank/DDBJ databases">
        <title>A draft genome for the cacao thread blight pathogen Marasmius crinis-equi.</title>
        <authorList>
            <person name="Cohen S.P."/>
            <person name="Baruah I.K."/>
            <person name="Amoako-Attah I."/>
            <person name="Bukari Y."/>
            <person name="Meinhardt L.W."/>
            <person name="Bailey B.A."/>
        </authorList>
    </citation>
    <scope>NUCLEOTIDE SEQUENCE [LARGE SCALE GENOMIC DNA]</scope>
    <source>
        <strain evidence="4 5">GH-76</strain>
    </source>
</reference>
<gene>
    <name evidence="4" type="ORF">V5O48_012402</name>
</gene>
<feature type="transmembrane region" description="Helical" evidence="2">
    <location>
        <begin position="266"/>
        <end position="291"/>
    </location>
</feature>
<organism evidence="4 5">
    <name type="scientific">Marasmius crinis-equi</name>
    <dbReference type="NCBI Taxonomy" id="585013"/>
    <lineage>
        <taxon>Eukaryota</taxon>
        <taxon>Fungi</taxon>
        <taxon>Dikarya</taxon>
        <taxon>Basidiomycota</taxon>
        <taxon>Agaricomycotina</taxon>
        <taxon>Agaricomycetes</taxon>
        <taxon>Agaricomycetidae</taxon>
        <taxon>Agaricales</taxon>
        <taxon>Marasmiineae</taxon>
        <taxon>Marasmiaceae</taxon>
        <taxon>Marasmius</taxon>
    </lineage>
</organism>
<dbReference type="SUPFAM" id="SSF48371">
    <property type="entry name" value="ARM repeat"/>
    <property type="match status" value="1"/>
</dbReference>
<feature type="region of interest" description="Disordered" evidence="1">
    <location>
        <begin position="1"/>
        <end position="100"/>
    </location>
</feature>
<feature type="domain" description="DUF6535" evidence="3">
    <location>
        <begin position="117"/>
        <end position="292"/>
    </location>
</feature>
<evidence type="ECO:0000313" key="4">
    <source>
        <dbReference type="EMBL" id="KAL0569561.1"/>
    </source>
</evidence>
<keyword evidence="2" id="KW-1133">Transmembrane helix</keyword>
<feature type="transmembrane region" description="Helical" evidence="2">
    <location>
        <begin position="211"/>
        <end position="230"/>
    </location>
</feature>
<evidence type="ECO:0000256" key="2">
    <source>
        <dbReference type="SAM" id="Phobius"/>
    </source>
</evidence>
<evidence type="ECO:0000256" key="1">
    <source>
        <dbReference type="SAM" id="MobiDB-lite"/>
    </source>
</evidence>
<dbReference type="EMBL" id="JBAHYK010001091">
    <property type="protein sequence ID" value="KAL0569561.1"/>
    <property type="molecule type" value="Genomic_DNA"/>
</dbReference>
<feature type="transmembrane region" description="Helical" evidence="2">
    <location>
        <begin position="141"/>
        <end position="161"/>
    </location>
</feature>